<evidence type="ECO:0000313" key="2">
    <source>
        <dbReference type="EMBL" id="VGO13886.1"/>
    </source>
</evidence>
<reference evidence="2 3" key="1">
    <citation type="submission" date="2019-04" db="EMBL/GenBank/DDBJ databases">
        <authorList>
            <person name="Van Vliet M D."/>
        </authorList>
    </citation>
    <scope>NUCLEOTIDE SEQUENCE [LARGE SCALE GENOMIC DNA]</scope>
    <source>
        <strain evidence="2 3">F1</strain>
    </source>
</reference>
<gene>
    <name evidence="2" type="ORF">PDESU_02443</name>
</gene>
<dbReference type="InterPro" id="IPR049675">
    <property type="entry name" value="QatB"/>
</dbReference>
<dbReference type="RefSeq" id="WP_136079421.1">
    <property type="nucleotide sequence ID" value="NZ_CAAHFG010000001.1"/>
</dbReference>
<sequence>MGTSASYGGNRDKKSLLPDWAFPSGDGESSNSPDSQPESPEESGEENENPQGDVQNPEIEGSDTSNEPPPLWQAAKASMTRGVRADGPGGGGGMPQTGRSYVKAKGGSRVATVNASAGRAAAQRITGFLSSVASDGVNAALQNLGLSRLIGSDVDTVYAELLDSIAPESSGFDESLARQAMEDALSLIYENTEKLDDLDHLSSGDVLSALERFIAGYIYRQWLQELGISIEKNAVSEAQAVSLERNVKAYVNDAVKLEMEAIDPLAVDWAGSEGKAIIQGLYEEAYSIIGGEA</sequence>
<proteinExistence type="predicted"/>
<dbReference type="EMBL" id="CAAHFG010000001">
    <property type="protein sequence ID" value="VGO13886.1"/>
    <property type="molecule type" value="Genomic_DNA"/>
</dbReference>
<protein>
    <submittedName>
        <fullName evidence="2">Uncharacterized protein</fullName>
    </submittedName>
</protein>
<accession>A0A6C2U3E8</accession>
<keyword evidence="3" id="KW-1185">Reference proteome</keyword>
<organism evidence="2 3">
    <name type="scientific">Pontiella desulfatans</name>
    <dbReference type="NCBI Taxonomy" id="2750659"/>
    <lineage>
        <taxon>Bacteria</taxon>
        <taxon>Pseudomonadati</taxon>
        <taxon>Kiritimatiellota</taxon>
        <taxon>Kiritimatiellia</taxon>
        <taxon>Kiritimatiellales</taxon>
        <taxon>Pontiellaceae</taxon>
        <taxon>Pontiella</taxon>
    </lineage>
</organism>
<evidence type="ECO:0000256" key="1">
    <source>
        <dbReference type="SAM" id="MobiDB-lite"/>
    </source>
</evidence>
<evidence type="ECO:0000313" key="3">
    <source>
        <dbReference type="Proteomes" id="UP000366872"/>
    </source>
</evidence>
<dbReference type="AlphaFoldDB" id="A0A6C2U3E8"/>
<dbReference type="NCBIfam" id="NF041924">
    <property type="entry name" value="QatB"/>
    <property type="match status" value="1"/>
</dbReference>
<dbReference type="Proteomes" id="UP000366872">
    <property type="component" value="Unassembled WGS sequence"/>
</dbReference>
<feature type="compositionally biased region" description="Acidic residues" evidence="1">
    <location>
        <begin position="39"/>
        <end position="48"/>
    </location>
</feature>
<name>A0A6C2U3E8_PONDE</name>
<feature type="compositionally biased region" description="Low complexity" evidence="1">
    <location>
        <begin position="28"/>
        <end position="38"/>
    </location>
</feature>
<feature type="region of interest" description="Disordered" evidence="1">
    <location>
        <begin position="1"/>
        <end position="100"/>
    </location>
</feature>